<dbReference type="EMBL" id="QEYI01000002">
    <property type="protein sequence ID" value="PWE22178.1"/>
    <property type="molecule type" value="Genomic_DNA"/>
</dbReference>
<evidence type="ECO:0008006" key="4">
    <source>
        <dbReference type="Google" id="ProtNLM"/>
    </source>
</evidence>
<evidence type="ECO:0000256" key="1">
    <source>
        <dbReference type="SAM" id="Phobius"/>
    </source>
</evidence>
<accession>A0A2U2C1I3</accession>
<organism evidence="2 3">
    <name type="scientific">Aliarcobacter skirrowii</name>
    <dbReference type="NCBI Taxonomy" id="28200"/>
    <lineage>
        <taxon>Bacteria</taxon>
        <taxon>Pseudomonadati</taxon>
        <taxon>Campylobacterota</taxon>
        <taxon>Epsilonproteobacteria</taxon>
        <taxon>Campylobacterales</taxon>
        <taxon>Arcobacteraceae</taxon>
        <taxon>Aliarcobacter</taxon>
    </lineage>
</organism>
<protein>
    <recommendedName>
        <fullName evidence="4">SH3 domain-containing protein</fullName>
    </recommendedName>
</protein>
<name>A0A2U2C1I3_9BACT</name>
<feature type="transmembrane region" description="Helical" evidence="1">
    <location>
        <begin position="252"/>
        <end position="269"/>
    </location>
</feature>
<evidence type="ECO:0000313" key="2">
    <source>
        <dbReference type="EMBL" id="PWE22178.1"/>
    </source>
</evidence>
<keyword evidence="1" id="KW-0472">Membrane</keyword>
<dbReference type="Proteomes" id="UP000245014">
    <property type="component" value="Unassembled WGS sequence"/>
</dbReference>
<reference evidence="2 3" key="1">
    <citation type="submission" date="2018-05" db="EMBL/GenBank/DDBJ databases">
        <title>Antimicrobial susceptibility testing and genomic analysis of Arcobacter skirrowii strains and one Arcobacter butzleri isolated from German poultry farms.</title>
        <authorList>
            <person name="Haenel I."/>
            <person name="Hotzel H."/>
            <person name="Tomaso H."/>
            <person name="Busch A."/>
        </authorList>
    </citation>
    <scope>NUCLEOTIDE SEQUENCE [LARGE SCALE GENOMIC DNA]</scope>
    <source>
        <strain evidence="3">v</strain>
    </source>
</reference>
<sequence length="357" mass="41756">MKKLISLFILFSTLLTINLFASKNLYLSFSKIPKNIYANQKFEIKVEALVTTSNFTDLKTEFFEMEDIDIINPNSPWKKISNNKYENSYYLQVLSPNFKLPIINISLLNYNEVIDNDILELSSINYLEIGKSDKRFTNIIADDLVIKAYKTKQYNNKDALTIVDIDAINSNLGNFHLNEIEEQGISSIKEIENIENLVYYFVTPIYQKNLIFTYFNSKTNSFVEMKVPLILQNELVSTQTDLNPNDSTFEKYKKIAAIVVFVIFFLLFIWKRRNKIIFTLMFISLIFAIIYNFPNQKGYVSEDSFIYILPTKNSTIFFKTTNKERVEVLEKKGQFKKVLGLDNSFIGWIKEESFEKN</sequence>
<dbReference type="STRING" id="28200.GCA_001572935_01117"/>
<feature type="transmembrane region" description="Helical" evidence="1">
    <location>
        <begin position="276"/>
        <end position="294"/>
    </location>
</feature>
<evidence type="ECO:0000313" key="3">
    <source>
        <dbReference type="Proteomes" id="UP000245014"/>
    </source>
</evidence>
<dbReference type="AlphaFoldDB" id="A0A2U2C1I3"/>
<comment type="caution">
    <text evidence="2">The sequence shown here is derived from an EMBL/GenBank/DDBJ whole genome shotgun (WGS) entry which is preliminary data.</text>
</comment>
<keyword evidence="1" id="KW-1133">Transmembrane helix</keyword>
<keyword evidence="1" id="KW-0812">Transmembrane</keyword>
<proteinExistence type="predicted"/>
<gene>
    <name evidence="2" type="ORF">DF188_03445</name>
</gene>
<dbReference type="RefSeq" id="WP_109076588.1">
    <property type="nucleotide sequence ID" value="NZ_QEYH01000004.1"/>
</dbReference>